<evidence type="ECO:0000256" key="1">
    <source>
        <dbReference type="SAM" id="Phobius"/>
    </source>
</evidence>
<dbReference type="Proteomes" id="UP000195447">
    <property type="component" value="Unassembled WGS sequence"/>
</dbReference>
<keyword evidence="1" id="KW-0812">Transmembrane</keyword>
<proteinExistence type="predicted"/>
<comment type="caution">
    <text evidence="2">The sequence shown here is derived from an EMBL/GenBank/DDBJ whole genome shotgun (WGS) entry which is preliminary data.</text>
</comment>
<keyword evidence="1" id="KW-0472">Membrane</keyword>
<feature type="transmembrane region" description="Helical" evidence="1">
    <location>
        <begin position="67"/>
        <end position="84"/>
    </location>
</feature>
<reference evidence="3" key="1">
    <citation type="submission" date="2017-04" db="EMBL/GenBank/DDBJ databases">
        <title>Function of individual gut microbiota members based on whole genome sequencing of pure cultures obtained from chicken caecum.</title>
        <authorList>
            <person name="Medvecky M."/>
            <person name="Cejkova D."/>
            <person name="Polansky O."/>
            <person name="Karasova D."/>
            <person name="Kubasova T."/>
            <person name="Cizek A."/>
            <person name="Rychlik I."/>
        </authorList>
    </citation>
    <scope>NUCLEOTIDE SEQUENCE [LARGE SCALE GENOMIC DNA]</scope>
    <source>
        <strain evidence="3">An178</strain>
    </source>
</reference>
<organism evidence="2 3">
    <name type="scientific">Faecalitalea cylindroides</name>
    <dbReference type="NCBI Taxonomy" id="39483"/>
    <lineage>
        <taxon>Bacteria</taxon>
        <taxon>Bacillati</taxon>
        <taxon>Bacillota</taxon>
        <taxon>Erysipelotrichia</taxon>
        <taxon>Erysipelotrichales</taxon>
        <taxon>Erysipelotrichaceae</taxon>
        <taxon>Faecalitalea</taxon>
    </lineage>
</organism>
<dbReference type="RefSeq" id="WP_087158393.1">
    <property type="nucleotide sequence ID" value="NZ_NFKM01000005.1"/>
</dbReference>
<keyword evidence="1" id="KW-1133">Transmembrane helix</keyword>
<sequence length="107" mass="12464">MKEIIRDFCQGIYDAMCSNREFIEKYTFEDLFEIVLKAFYALVLKVLTLALGIVACVLAAVKLNINFYTIFWVGITLWLCWFMADRDLKKAAVLIRDISNLNEKPKE</sequence>
<gene>
    <name evidence="2" type="ORF">B5F14_03675</name>
</gene>
<feature type="transmembrane region" description="Helical" evidence="1">
    <location>
        <begin position="38"/>
        <end position="61"/>
    </location>
</feature>
<evidence type="ECO:0000313" key="3">
    <source>
        <dbReference type="Proteomes" id="UP000195447"/>
    </source>
</evidence>
<name>A0A1Y4LX61_9FIRM</name>
<evidence type="ECO:0000313" key="2">
    <source>
        <dbReference type="EMBL" id="OUP61196.1"/>
    </source>
</evidence>
<dbReference type="EMBL" id="NFKM01000005">
    <property type="protein sequence ID" value="OUP61196.1"/>
    <property type="molecule type" value="Genomic_DNA"/>
</dbReference>
<keyword evidence="3" id="KW-1185">Reference proteome</keyword>
<accession>A0A1Y4LX61</accession>
<dbReference type="AlphaFoldDB" id="A0A1Y4LX61"/>
<protein>
    <submittedName>
        <fullName evidence="2">Uncharacterized protein</fullName>
    </submittedName>
</protein>